<dbReference type="AlphaFoldDB" id="A0A0S2M0W3"/>
<organism evidence="1 2">
    <name type="scientific">Arthrobacter alpinus</name>
    <dbReference type="NCBI Taxonomy" id="656366"/>
    <lineage>
        <taxon>Bacteria</taxon>
        <taxon>Bacillati</taxon>
        <taxon>Actinomycetota</taxon>
        <taxon>Actinomycetes</taxon>
        <taxon>Micrococcales</taxon>
        <taxon>Micrococcaceae</taxon>
        <taxon>Arthrobacter</taxon>
    </lineage>
</organism>
<sequence length="120" mass="13037">MLLSGTPVVWLIRAGPHSIWWRAATTDSSVGRGRDANGRSTLQHEEHLLQIWTAPASATSVLKMTNVIGQQHLDLANQAEGTVATRYAFTNDQVTLVVPGYPSHGHDSVIRSIHDISAES</sequence>
<accession>A0A0S2M0W3</accession>
<name>A0A0S2M0W3_9MICC</name>
<dbReference type="EMBL" id="CP013200">
    <property type="protein sequence ID" value="ALO67327.1"/>
    <property type="molecule type" value="Genomic_DNA"/>
</dbReference>
<dbReference type="Proteomes" id="UP000059574">
    <property type="component" value="Chromosome"/>
</dbReference>
<protein>
    <submittedName>
        <fullName evidence="1">Uncharacterized protein</fullName>
    </submittedName>
</protein>
<reference evidence="2" key="1">
    <citation type="submission" date="2015-11" db="EMBL/GenBank/DDBJ databases">
        <authorList>
            <person name="Kumar R."/>
            <person name="Singh D."/>
            <person name="Swarnkar M.K."/>
            <person name="Singh A.K."/>
            <person name="Kumar S."/>
        </authorList>
    </citation>
    <scope>NUCLEOTIDE SEQUENCE [LARGE SCALE GENOMIC DNA]</scope>
    <source>
        <strain evidence="2">ERGS4:06</strain>
    </source>
</reference>
<gene>
    <name evidence="1" type="ORF">AS189_13495</name>
</gene>
<evidence type="ECO:0000313" key="2">
    <source>
        <dbReference type="Proteomes" id="UP000059574"/>
    </source>
</evidence>
<evidence type="ECO:0000313" key="1">
    <source>
        <dbReference type="EMBL" id="ALO67327.1"/>
    </source>
</evidence>
<reference evidence="1 2" key="2">
    <citation type="journal article" date="2016" name="J. Biotechnol.">
        <title>Complete genome sequence of Arthrobacter alpinus ERGS4:06, a yellow pigmented bacterium tolerant to cold and radiations isolated from Sikkim Himalaya.</title>
        <authorList>
            <person name="Kumar R."/>
            <person name="Singh D."/>
            <person name="Swarnkar M.K."/>
            <person name="Singh A.K."/>
            <person name="Kumar S."/>
        </authorList>
    </citation>
    <scope>NUCLEOTIDE SEQUENCE [LARGE SCALE GENOMIC DNA]</scope>
    <source>
        <strain evidence="1 2">ERGS4:06</strain>
    </source>
</reference>
<proteinExistence type="predicted"/>